<dbReference type="SUPFAM" id="SSF53474">
    <property type="entry name" value="alpha/beta-Hydrolases"/>
    <property type="match status" value="1"/>
</dbReference>
<sequence>MSTPSSTPTTASFPRCSAFKFGESPPPSASKTPDEYHDMDHIPSMHSNRTLVLCFDGTGDSFDADNSNVVHFFSMLKKDDFREQMVYYQAGIGTYTVPEIATPGMAKLSKTLDMMIAWNLDAHVMGLWIYISHAELYAELSRLFDVTLSLLLDTYGDKICLFGFSRGAYTARALAGMLHKVGLLPADNHQQLPFAYKMYTRADETFRHAIALDERRAKFKANLFNRPDHDESLLGTQPGEMPKAGVGMKTSSQKRHPSKQHHDKMGVREKEFTLQERTRQQTDVLEVWFAGCHTDVGGGSVANDSRHNLARIPLRWMIRQCFLTNSGVRFHSELLKTIGLDPTSLYPEVKPRPPALVSPSSLCRSATPESNDNKVGYANIARTELMTEEGEDLADALCPIYDQLRDRRAWWILEAFPIKERIQQGDNTWKKEINFGKGREIPIVQGQPLYFHRTVKTRMESLSQIKGKKNYKPKAKYHIEPVFVD</sequence>
<reference evidence="3" key="1">
    <citation type="submission" date="2021-10" db="EMBL/GenBank/DDBJ databases">
        <title>De novo Genome Assembly of Clathrus columnatus (Basidiomycota, Fungi) Using Illumina and Nanopore Sequence Data.</title>
        <authorList>
            <person name="Ogiso-Tanaka E."/>
            <person name="Itagaki H."/>
            <person name="Hosoya T."/>
            <person name="Hosaka K."/>
        </authorList>
    </citation>
    <scope>NUCLEOTIDE SEQUENCE</scope>
    <source>
        <strain evidence="3">MO-923</strain>
    </source>
</reference>
<evidence type="ECO:0000313" key="4">
    <source>
        <dbReference type="Proteomes" id="UP001050691"/>
    </source>
</evidence>
<name>A0AAV5AMR3_9AGAM</name>
<dbReference type="AlphaFoldDB" id="A0AAV5AMR3"/>
<feature type="domain" description="T6SS Phospholipase effector Tle1-like catalytic" evidence="2">
    <location>
        <begin position="49"/>
        <end position="202"/>
    </location>
</feature>
<feature type="compositionally biased region" description="Low complexity" evidence="1">
    <location>
        <begin position="1"/>
        <end position="12"/>
    </location>
</feature>
<organism evidence="3 4">
    <name type="scientific">Clathrus columnatus</name>
    <dbReference type="NCBI Taxonomy" id="1419009"/>
    <lineage>
        <taxon>Eukaryota</taxon>
        <taxon>Fungi</taxon>
        <taxon>Dikarya</taxon>
        <taxon>Basidiomycota</taxon>
        <taxon>Agaricomycotina</taxon>
        <taxon>Agaricomycetes</taxon>
        <taxon>Phallomycetidae</taxon>
        <taxon>Phallales</taxon>
        <taxon>Clathraceae</taxon>
        <taxon>Clathrus</taxon>
    </lineage>
</organism>
<dbReference type="Pfam" id="PF09994">
    <property type="entry name" value="T6SS_Tle1-like_cat"/>
    <property type="match status" value="2"/>
</dbReference>
<dbReference type="InterPro" id="IPR018712">
    <property type="entry name" value="Tle1-like_cat"/>
</dbReference>
<keyword evidence="4" id="KW-1185">Reference proteome</keyword>
<dbReference type="InterPro" id="IPR029058">
    <property type="entry name" value="AB_hydrolase_fold"/>
</dbReference>
<evidence type="ECO:0000256" key="1">
    <source>
        <dbReference type="SAM" id="MobiDB-lite"/>
    </source>
</evidence>
<protein>
    <recommendedName>
        <fullName evidence="2">T6SS Phospholipase effector Tle1-like catalytic domain-containing protein</fullName>
    </recommendedName>
</protein>
<dbReference type="PANTHER" id="PTHR33840">
    <property type="match status" value="1"/>
</dbReference>
<dbReference type="Proteomes" id="UP001050691">
    <property type="component" value="Unassembled WGS sequence"/>
</dbReference>
<feature type="region of interest" description="Disordered" evidence="1">
    <location>
        <begin position="1"/>
        <end position="40"/>
    </location>
</feature>
<comment type="caution">
    <text evidence="3">The sequence shown here is derived from an EMBL/GenBank/DDBJ whole genome shotgun (WGS) entry which is preliminary data.</text>
</comment>
<evidence type="ECO:0000259" key="2">
    <source>
        <dbReference type="Pfam" id="PF09994"/>
    </source>
</evidence>
<feature type="region of interest" description="Disordered" evidence="1">
    <location>
        <begin position="229"/>
        <end position="264"/>
    </location>
</feature>
<dbReference type="EMBL" id="BPWL01000009">
    <property type="protein sequence ID" value="GJJ14135.1"/>
    <property type="molecule type" value="Genomic_DNA"/>
</dbReference>
<proteinExistence type="predicted"/>
<accession>A0AAV5AMR3</accession>
<feature type="compositionally biased region" description="Basic residues" evidence="1">
    <location>
        <begin position="252"/>
        <end position="262"/>
    </location>
</feature>
<dbReference type="PANTHER" id="PTHR33840:SF2">
    <property type="entry name" value="TLE1 PHOSPHOLIPASE DOMAIN-CONTAINING PROTEIN"/>
    <property type="match status" value="1"/>
</dbReference>
<feature type="domain" description="T6SS Phospholipase effector Tle1-like catalytic" evidence="2">
    <location>
        <begin position="204"/>
        <end position="320"/>
    </location>
</feature>
<evidence type="ECO:0000313" key="3">
    <source>
        <dbReference type="EMBL" id="GJJ14135.1"/>
    </source>
</evidence>
<gene>
    <name evidence="3" type="ORF">Clacol_008393</name>
</gene>